<proteinExistence type="inferred from homology"/>
<gene>
    <name evidence="5" type="ORF">SAMN02745172_03523</name>
</gene>
<dbReference type="EMBL" id="FRXO01000008">
    <property type="protein sequence ID" value="SHO66863.1"/>
    <property type="molecule type" value="Genomic_DNA"/>
</dbReference>
<dbReference type="GO" id="GO:0005829">
    <property type="term" value="C:cytosol"/>
    <property type="evidence" value="ECO:0007669"/>
    <property type="project" value="TreeGrafter"/>
</dbReference>
<evidence type="ECO:0000256" key="1">
    <source>
        <dbReference type="ARBA" id="ARBA00007274"/>
    </source>
</evidence>
<dbReference type="InterPro" id="IPR051159">
    <property type="entry name" value="Hexapeptide_acetyltransf"/>
</dbReference>
<dbReference type="PROSITE" id="PS00101">
    <property type="entry name" value="HEXAPEP_TRANSFERASES"/>
    <property type="match status" value="1"/>
</dbReference>
<dbReference type="STRING" id="1123029.SAMN02745172_03523"/>
<protein>
    <submittedName>
        <fullName evidence="5">Maltose O-acetyltransferase</fullName>
    </submittedName>
</protein>
<name>A0A1M7ZPM9_9HYPH</name>
<dbReference type="SUPFAM" id="SSF51161">
    <property type="entry name" value="Trimeric LpxA-like enzymes"/>
    <property type="match status" value="1"/>
</dbReference>
<dbReference type="PANTHER" id="PTHR23416">
    <property type="entry name" value="SIALIC ACID SYNTHASE-RELATED"/>
    <property type="match status" value="1"/>
</dbReference>
<dbReference type="InterPro" id="IPR018357">
    <property type="entry name" value="Hexapep_transf_CS"/>
</dbReference>
<dbReference type="Pfam" id="PF14602">
    <property type="entry name" value="Hexapep_2"/>
    <property type="match status" value="1"/>
</dbReference>
<dbReference type="InterPro" id="IPR001451">
    <property type="entry name" value="Hexapep"/>
</dbReference>
<dbReference type="Gene3D" id="2.160.10.10">
    <property type="entry name" value="Hexapeptide repeat proteins"/>
    <property type="match status" value="1"/>
</dbReference>
<dbReference type="CDD" id="cd04647">
    <property type="entry name" value="LbH_MAT_like"/>
    <property type="match status" value="1"/>
</dbReference>
<comment type="similarity">
    <text evidence="1">Belongs to the transferase hexapeptide repeat family.</text>
</comment>
<dbReference type="InterPro" id="IPR011004">
    <property type="entry name" value="Trimer_LpxA-like_sf"/>
</dbReference>
<evidence type="ECO:0000256" key="4">
    <source>
        <dbReference type="ARBA" id="ARBA00023315"/>
    </source>
</evidence>
<evidence type="ECO:0000313" key="6">
    <source>
        <dbReference type="Proteomes" id="UP000186406"/>
    </source>
</evidence>
<sequence>MNRFRQISRRVLSDIFILPFIAGRRLWQAAAMQRHRRKAQIGHSSKILFDGWIENPEGSPDRVVIGNNTIIRGNIFVFPHGGRISIGDWCFVGQNSYIWSSSNIEIGNRCLISHDVNIHDTNGHSINANIRHEQYKEIVYRGHPHDAPDIVASPIKIEDDAWIGFGATLLKGVHIGRGAIVASRSVVTEDVEAWTIVAGNPARLVRRIDPVDPAG</sequence>
<dbReference type="AlphaFoldDB" id="A0A1M7ZPM9"/>
<dbReference type="Pfam" id="PF00132">
    <property type="entry name" value="Hexapep"/>
    <property type="match status" value="1"/>
</dbReference>
<dbReference type="GO" id="GO:0008374">
    <property type="term" value="F:O-acyltransferase activity"/>
    <property type="evidence" value="ECO:0007669"/>
    <property type="project" value="TreeGrafter"/>
</dbReference>
<organism evidence="5 6">
    <name type="scientific">Pseudoxanthobacter soli DSM 19599</name>
    <dbReference type="NCBI Taxonomy" id="1123029"/>
    <lineage>
        <taxon>Bacteria</taxon>
        <taxon>Pseudomonadati</taxon>
        <taxon>Pseudomonadota</taxon>
        <taxon>Alphaproteobacteria</taxon>
        <taxon>Hyphomicrobiales</taxon>
        <taxon>Segnochrobactraceae</taxon>
        <taxon>Pseudoxanthobacter</taxon>
    </lineage>
</organism>
<dbReference type="Proteomes" id="UP000186406">
    <property type="component" value="Unassembled WGS sequence"/>
</dbReference>
<keyword evidence="6" id="KW-1185">Reference proteome</keyword>
<accession>A0A1M7ZPM9</accession>
<keyword evidence="4" id="KW-0012">Acyltransferase</keyword>
<dbReference type="PANTHER" id="PTHR23416:SF23">
    <property type="entry name" value="ACETYLTRANSFERASE C18B11.09C-RELATED"/>
    <property type="match status" value="1"/>
</dbReference>
<keyword evidence="2 5" id="KW-0808">Transferase</keyword>
<keyword evidence="3" id="KW-0677">Repeat</keyword>
<evidence type="ECO:0000256" key="3">
    <source>
        <dbReference type="ARBA" id="ARBA00022737"/>
    </source>
</evidence>
<evidence type="ECO:0000256" key="2">
    <source>
        <dbReference type="ARBA" id="ARBA00022679"/>
    </source>
</evidence>
<reference evidence="5 6" key="1">
    <citation type="submission" date="2016-12" db="EMBL/GenBank/DDBJ databases">
        <authorList>
            <person name="Song W.-J."/>
            <person name="Kurnit D.M."/>
        </authorList>
    </citation>
    <scope>NUCLEOTIDE SEQUENCE [LARGE SCALE GENOMIC DNA]</scope>
    <source>
        <strain evidence="5 6">DSM 19599</strain>
    </source>
</reference>
<evidence type="ECO:0000313" key="5">
    <source>
        <dbReference type="EMBL" id="SHO66863.1"/>
    </source>
</evidence>